<name>A0A9W9M7R2_9EURO</name>
<dbReference type="AlphaFoldDB" id="A0A9W9M7R2"/>
<gene>
    <name evidence="2" type="ORF">N7449_008512</name>
</gene>
<evidence type="ECO:0000313" key="3">
    <source>
        <dbReference type="Proteomes" id="UP001150942"/>
    </source>
</evidence>
<accession>A0A9W9M7R2</accession>
<comment type="caution">
    <text evidence="2">The sequence shown here is derived from an EMBL/GenBank/DDBJ whole genome shotgun (WGS) entry which is preliminary data.</text>
</comment>
<protein>
    <submittedName>
        <fullName evidence="2">Uncharacterized protein</fullName>
    </submittedName>
</protein>
<sequence length="116" mass="12689">MSPMKHKGTRLDVIMIKSTLTRLVDEFIHGNFLAIQKHSSTKSKSKDSSTQHHATGEHHSDNSPALHNDEHAPASLYSEQSSDASTSKSVQELPSPTASRSKTRILTQLVHPATGH</sequence>
<dbReference type="EMBL" id="JAPQKQ010000006">
    <property type="protein sequence ID" value="KAJ5192370.1"/>
    <property type="molecule type" value="Genomic_DNA"/>
</dbReference>
<feature type="compositionally biased region" description="Basic and acidic residues" evidence="1">
    <location>
        <begin position="44"/>
        <end position="72"/>
    </location>
</feature>
<proteinExistence type="predicted"/>
<keyword evidence="3" id="KW-1185">Reference proteome</keyword>
<evidence type="ECO:0000313" key="2">
    <source>
        <dbReference type="EMBL" id="KAJ5192370.1"/>
    </source>
</evidence>
<reference evidence="2" key="2">
    <citation type="journal article" date="2023" name="IMA Fungus">
        <title>Comparative genomic study of the Penicillium genus elucidates a diverse pangenome and 15 lateral gene transfer events.</title>
        <authorList>
            <person name="Petersen C."/>
            <person name="Sorensen T."/>
            <person name="Nielsen M.R."/>
            <person name="Sondergaard T.E."/>
            <person name="Sorensen J.L."/>
            <person name="Fitzpatrick D.A."/>
            <person name="Frisvad J.C."/>
            <person name="Nielsen K.L."/>
        </authorList>
    </citation>
    <scope>NUCLEOTIDE SEQUENCE</scope>
    <source>
        <strain evidence="2">IBT 20477</strain>
    </source>
</reference>
<dbReference type="Proteomes" id="UP001150942">
    <property type="component" value="Unassembled WGS sequence"/>
</dbReference>
<feature type="compositionally biased region" description="Polar residues" evidence="1">
    <location>
        <begin position="77"/>
        <end position="106"/>
    </location>
</feature>
<organism evidence="2 3">
    <name type="scientific">Penicillium cf. viridicatum</name>
    <dbReference type="NCBI Taxonomy" id="2972119"/>
    <lineage>
        <taxon>Eukaryota</taxon>
        <taxon>Fungi</taxon>
        <taxon>Dikarya</taxon>
        <taxon>Ascomycota</taxon>
        <taxon>Pezizomycotina</taxon>
        <taxon>Eurotiomycetes</taxon>
        <taxon>Eurotiomycetidae</taxon>
        <taxon>Eurotiales</taxon>
        <taxon>Aspergillaceae</taxon>
        <taxon>Penicillium</taxon>
    </lineage>
</organism>
<evidence type="ECO:0000256" key="1">
    <source>
        <dbReference type="SAM" id="MobiDB-lite"/>
    </source>
</evidence>
<feature type="region of interest" description="Disordered" evidence="1">
    <location>
        <begin position="36"/>
        <end position="116"/>
    </location>
</feature>
<reference evidence="2" key="1">
    <citation type="submission" date="2022-11" db="EMBL/GenBank/DDBJ databases">
        <authorList>
            <person name="Petersen C."/>
        </authorList>
    </citation>
    <scope>NUCLEOTIDE SEQUENCE</scope>
    <source>
        <strain evidence="2">IBT 20477</strain>
    </source>
</reference>